<dbReference type="PANTHER" id="PTHR33695:SF1">
    <property type="entry name" value="LIPOPROTEIN SIGNAL PEPTIDASE"/>
    <property type="match status" value="1"/>
</dbReference>
<dbReference type="PRINTS" id="PR00781">
    <property type="entry name" value="LIPOSIGPTASE"/>
</dbReference>
<evidence type="ECO:0000256" key="3">
    <source>
        <dbReference type="ARBA" id="ARBA00022670"/>
    </source>
</evidence>
<comment type="caution">
    <text evidence="10">The sequence shown here is derived from an EMBL/GenBank/DDBJ whole genome shotgun (WGS) entry which is preliminary data.</text>
</comment>
<evidence type="ECO:0000256" key="5">
    <source>
        <dbReference type="ARBA" id="ARBA00022750"/>
    </source>
</evidence>
<dbReference type="AlphaFoldDB" id="A0A9D2MU50"/>
<gene>
    <name evidence="10" type="ORF">H9763_12275</name>
</gene>
<evidence type="ECO:0000256" key="4">
    <source>
        <dbReference type="ARBA" id="ARBA00022692"/>
    </source>
</evidence>
<keyword evidence="5" id="KW-0064">Aspartyl protease</keyword>
<reference evidence="10" key="1">
    <citation type="journal article" date="2021" name="PeerJ">
        <title>Extensive microbial diversity within the chicken gut microbiome revealed by metagenomics and culture.</title>
        <authorList>
            <person name="Gilroy R."/>
            <person name="Ravi A."/>
            <person name="Getino M."/>
            <person name="Pursley I."/>
            <person name="Horton D.L."/>
            <person name="Alikhan N.F."/>
            <person name="Baker D."/>
            <person name="Gharbi K."/>
            <person name="Hall N."/>
            <person name="Watson M."/>
            <person name="Adriaenssens E.M."/>
            <person name="Foster-Nyarko E."/>
            <person name="Jarju S."/>
            <person name="Secka A."/>
            <person name="Antonio M."/>
            <person name="Oren A."/>
            <person name="Chaudhuri R.R."/>
            <person name="La Ragione R."/>
            <person name="Hildebrand F."/>
            <person name="Pallen M.J."/>
        </authorList>
    </citation>
    <scope>NUCLEOTIDE SEQUENCE</scope>
    <source>
        <strain evidence="10">USAMLcec3-2134</strain>
    </source>
</reference>
<organism evidence="10 11">
    <name type="scientific">Candidatus Eisenbergiella merdigallinarum</name>
    <dbReference type="NCBI Taxonomy" id="2838552"/>
    <lineage>
        <taxon>Bacteria</taxon>
        <taxon>Bacillati</taxon>
        <taxon>Bacillota</taxon>
        <taxon>Clostridia</taxon>
        <taxon>Lachnospirales</taxon>
        <taxon>Lachnospiraceae</taxon>
        <taxon>Eisenbergiella</taxon>
    </lineage>
</organism>
<evidence type="ECO:0000256" key="1">
    <source>
        <dbReference type="ARBA" id="ARBA00006139"/>
    </source>
</evidence>
<evidence type="ECO:0000256" key="6">
    <source>
        <dbReference type="ARBA" id="ARBA00022801"/>
    </source>
</evidence>
<protein>
    <submittedName>
        <fullName evidence="10">Signal peptidase II</fullName>
    </submittedName>
</protein>
<evidence type="ECO:0000256" key="9">
    <source>
        <dbReference type="RuleBase" id="RU004181"/>
    </source>
</evidence>
<evidence type="ECO:0000256" key="7">
    <source>
        <dbReference type="ARBA" id="ARBA00022989"/>
    </source>
</evidence>
<comment type="similarity">
    <text evidence="1 9">Belongs to the peptidase A8 family.</text>
</comment>
<keyword evidence="8" id="KW-0472">Membrane</keyword>
<evidence type="ECO:0000313" key="11">
    <source>
        <dbReference type="Proteomes" id="UP000886883"/>
    </source>
</evidence>
<proteinExistence type="inferred from homology"/>
<keyword evidence="2" id="KW-1003">Cell membrane</keyword>
<keyword evidence="4" id="KW-0812">Transmembrane</keyword>
<dbReference type="EMBL" id="DWXE01000044">
    <property type="protein sequence ID" value="HJB92223.1"/>
    <property type="molecule type" value="Genomic_DNA"/>
</dbReference>
<keyword evidence="3" id="KW-0645">Protease</keyword>
<dbReference type="GO" id="GO:0004190">
    <property type="term" value="F:aspartic-type endopeptidase activity"/>
    <property type="evidence" value="ECO:0007669"/>
    <property type="project" value="UniProtKB-KW"/>
</dbReference>
<evidence type="ECO:0000256" key="2">
    <source>
        <dbReference type="ARBA" id="ARBA00022475"/>
    </source>
</evidence>
<name>A0A9D2MU50_9FIRM</name>
<dbReference type="GO" id="GO:0006508">
    <property type="term" value="P:proteolysis"/>
    <property type="evidence" value="ECO:0007669"/>
    <property type="project" value="UniProtKB-KW"/>
</dbReference>
<keyword evidence="7" id="KW-1133">Transmembrane helix</keyword>
<evidence type="ECO:0000313" key="10">
    <source>
        <dbReference type="EMBL" id="HJB92223.1"/>
    </source>
</evidence>
<reference evidence="10" key="2">
    <citation type="submission" date="2021-04" db="EMBL/GenBank/DDBJ databases">
        <authorList>
            <person name="Gilroy R."/>
        </authorList>
    </citation>
    <scope>NUCLEOTIDE SEQUENCE</scope>
    <source>
        <strain evidence="10">USAMLcec3-2134</strain>
    </source>
</reference>
<keyword evidence="6" id="KW-0378">Hydrolase</keyword>
<dbReference type="GO" id="GO:0016020">
    <property type="term" value="C:membrane"/>
    <property type="evidence" value="ECO:0007669"/>
    <property type="project" value="InterPro"/>
</dbReference>
<dbReference type="Proteomes" id="UP000886883">
    <property type="component" value="Unassembled WGS sequence"/>
</dbReference>
<evidence type="ECO:0000256" key="8">
    <source>
        <dbReference type="ARBA" id="ARBA00023136"/>
    </source>
</evidence>
<dbReference type="Pfam" id="PF01252">
    <property type="entry name" value="Peptidase_A8"/>
    <property type="match status" value="1"/>
</dbReference>
<sequence>MKLREELCKSMGCAWIAAGVAAADLWLKKRAERRKESSRNRGAFLNLGQERPELVRALSAGLTALVSALFLRTPFRKGSRLKKAGLALLLGGAVSNTYDRIKRGYVVDYIRLRTGIPAVDRVVFNLADFAVFLGSLLTALGA</sequence>
<dbReference type="InterPro" id="IPR001872">
    <property type="entry name" value="Peptidase_A8"/>
</dbReference>
<dbReference type="PANTHER" id="PTHR33695">
    <property type="entry name" value="LIPOPROTEIN SIGNAL PEPTIDASE"/>
    <property type="match status" value="1"/>
</dbReference>
<accession>A0A9D2MU50</accession>